<name>W8US57_KLEPN</name>
<dbReference type="HOGENOM" id="CLU_060699_2_1_6"/>
<dbReference type="SUPFAM" id="SSF100950">
    <property type="entry name" value="NagB/RpiA/CoA transferase-like"/>
    <property type="match status" value="1"/>
</dbReference>
<dbReference type="SMART" id="SM00420">
    <property type="entry name" value="HTH_DEOR"/>
    <property type="match status" value="1"/>
</dbReference>
<dbReference type="Pfam" id="PF00455">
    <property type="entry name" value="DeoRC"/>
    <property type="match status" value="1"/>
</dbReference>
<evidence type="ECO:0000256" key="2">
    <source>
        <dbReference type="ARBA" id="ARBA00023015"/>
    </source>
</evidence>
<dbReference type="InterPro" id="IPR036388">
    <property type="entry name" value="WH-like_DNA-bd_sf"/>
</dbReference>
<dbReference type="PANTHER" id="PTHR30363:SF4">
    <property type="entry name" value="GLYCEROL-3-PHOSPHATE REGULON REPRESSOR"/>
    <property type="match status" value="1"/>
</dbReference>
<dbReference type="SUPFAM" id="SSF46785">
    <property type="entry name" value="Winged helix' DNA-binding domain"/>
    <property type="match status" value="1"/>
</dbReference>
<dbReference type="InterPro" id="IPR050313">
    <property type="entry name" value="Carb_Metab_HTH_regulators"/>
</dbReference>
<dbReference type="GO" id="GO:0003700">
    <property type="term" value="F:DNA-binding transcription factor activity"/>
    <property type="evidence" value="ECO:0007669"/>
    <property type="project" value="InterPro"/>
</dbReference>
<evidence type="ECO:0000256" key="1">
    <source>
        <dbReference type="ARBA" id="ARBA00022491"/>
    </source>
</evidence>
<keyword evidence="3" id="KW-0804">Transcription</keyword>
<dbReference type="InterPro" id="IPR001034">
    <property type="entry name" value="DeoR_HTH"/>
</dbReference>
<dbReference type="Proteomes" id="UP000019586">
    <property type="component" value="Chromosome"/>
</dbReference>
<dbReference type="PROSITE" id="PS51000">
    <property type="entry name" value="HTH_DEOR_2"/>
    <property type="match status" value="1"/>
</dbReference>
<dbReference type="PANTHER" id="PTHR30363">
    <property type="entry name" value="HTH-TYPE TRANSCRIPTIONAL REGULATOR SRLR-RELATED"/>
    <property type="match status" value="1"/>
</dbReference>
<dbReference type="Pfam" id="PF08220">
    <property type="entry name" value="HTH_DeoR"/>
    <property type="match status" value="1"/>
</dbReference>
<dbReference type="Gene3D" id="3.40.50.1360">
    <property type="match status" value="1"/>
</dbReference>
<dbReference type="PRINTS" id="PR00037">
    <property type="entry name" value="HTHLACR"/>
</dbReference>
<dbReference type="EMBL" id="CP006918">
    <property type="protein sequence ID" value="AHM78478.1"/>
    <property type="molecule type" value="Genomic_DNA"/>
</dbReference>
<feature type="domain" description="HTH deoR-type" evidence="4">
    <location>
        <begin position="18"/>
        <end position="73"/>
    </location>
</feature>
<keyword evidence="2" id="KW-0805">Transcription regulation</keyword>
<dbReference type="AlphaFoldDB" id="W8US57"/>
<dbReference type="InterPro" id="IPR014036">
    <property type="entry name" value="DeoR-like_C"/>
</dbReference>
<evidence type="ECO:0000313" key="6">
    <source>
        <dbReference type="Proteomes" id="UP000019586"/>
    </source>
</evidence>
<keyword evidence="1" id="KW-0678">Repressor</keyword>
<sequence>MHNRAQTRSFDEGKPMLASQRKQQILQILTEEKQVMSGELSQRFNVSEDSIRRDLRELAAEGKLQRVHGGALPVSAAIAPIETRKSVQIASKQAVARAAAALIQPGQVVIVDGGTTTAAMIGFLPADLSCTVVTHSPGIAVALVDHPRIEVILLGGRVFKHSVVAVGAETLAGMARINADLFFMGVTGVHPRAGFTTGDYEEAGIKRALTARAAETVVMASREKLNAASAFAIGELSLASTLIVDGEPDAALRQQLVQSGVEIVPVQR</sequence>
<gene>
    <name evidence="5" type="ORF">KPNJ2_01698</name>
</gene>
<organism evidence="5 6">
    <name type="scientific">Klebsiella pneumoniae 30684/NJST258_2</name>
    <dbReference type="NCBI Taxonomy" id="1420013"/>
    <lineage>
        <taxon>Bacteria</taxon>
        <taxon>Pseudomonadati</taxon>
        <taxon>Pseudomonadota</taxon>
        <taxon>Gammaproteobacteria</taxon>
        <taxon>Enterobacterales</taxon>
        <taxon>Enterobacteriaceae</taxon>
        <taxon>Klebsiella/Raoultella group</taxon>
        <taxon>Klebsiella</taxon>
        <taxon>Klebsiella pneumoniae complex</taxon>
    </lineage>
</organism>
<evidence type="ECO:0000313" key="5">
    <source>
        <dbReference type="EMBL" id="AHM78478.1"/>
    </source>
</evidence>
<proteinExistence type="predicted"/>
<reference evidence="5 6" key="1">
    <citation type="journal article" date="2014" name="Proc. Natl. Acad. Sci. U.S.A.">
        <title>Molecular dissection of the evolution of carbapenem-resistant multilocus sequence type 258 Klebsiella pneumoniae.</title>
        <authorList>
            <person name="Deleo F.R."/>
            <person name="Chen L."/>
            <person name="Porcella S.F."/>
            <person name="Martens C.A."/>
            <person name="Kobayashi S.D."/>
            <person name="Porter A.R."/>
            <person name="Chavda K.D."/>
            <person name="Jacobs M.R."/>
            <person name="Mathema B."/>
            <person name="Olsen R.J."/>
            <person name="Bonomo R.A."/>
            <person name="Musser J.M."/>
            <person name="Kreiswirth B.N."/>
        </authorList>
    </citation>
    <scope>NUCLEOTIDE SEQUENCE [LARGE SCALE GENOMIC DNA]</scope>
    <source>
        <strain evidence="5">30684/NJST258_2</strain>
    </source>
</reference>
<dbReference type="Gene3D" id="1.10.10.10">
    <property type="entry name" value="Winged helix-like DNA-binding domain superfamily/Winged helix DNA-binding domain"/>
    <property type="match status" value="1"/>
</dbReference>
<dbReference type="InterPro" id="IPR037171">
    <property type="entry name" value="NagB/RpiA_transferase-like"/>
</dbReference>
<dbReference type="PATRIC" id="fig|1420013.3.peg.1618"/>
<evidence type="ECO:0000256" key="3">
    <source>
        <dbReference type="ARBA" id="ARBA00023163"/>
    </source>
</evidence>
<dbReference type="SMART" id="SM01134">
    <property type="entry name" value="DeoRC"/>
    <property type="match status" value="1"/>
</dbReference>
<protein>
    <recommendedName>
        <fullName evidence="4">HTH deoR-type domain-containing protein</fullName>
    </recommendedName>
</protein>
<evidence type="ECO:0000259" key="4">
    <source>
        <dbReference type="PROSITE" id="PS51000"/>
    </source>
</evidence>
<dbReference type="InterPro" id="IPR036390">
    <property type="entry name" value="WH_DNA-bd_sf"/>
</dbReference>
<dbReference type="KEGG" id="kps:KPNJ2_01698"/>
<accession>W8US57</accession>